<name>A0A0A9EXX1_ARUDO</name>
<dbReference type="EMBL" id="GBRH01197003">
    <property type="protein sequence ID" value="JAE00893.1"/>
    <property type="molecule type" value="Transcribed_RNA"/>
</dbReference>
<proteinExistence type="predicted"/>
<protein>
    <submittedName>
        <fullName evidence="1">Uncharacterized protein</fullName>
    </submittedName>
</protein>
<sequence length="11" mass="1358">MWQVFGHVTRP</sequence>
<reference evidence="1" key="1">
    <citation type="submission" date="2014-09" db="EMBL/GenBank/DDBJ databases">
        <authorList>
            <person name="Magalhaes I.L.F."/>
            <person name="Oliveira U."/>
            <person name="Santos F.R."/>
            <person name="Vidigal T.H.D.A."/>
            <person name="Brescovit A.D."/>
            <person name="Santos A.J."/>
        </authorList>
    </citation>
    <scope>NUCLEOTIDE SEQUENCE</scope>
    <source>
        <tissue evidence="1">Shoot tissue taken approximately 20 cm above the soil surface</tissue>
    </source>
</reference>
<accession>A0A0A9EXX1</accession>
<reference evidence="1" key="2">
    <citation type="journal article" date="2015" name="Data Brief">
        <title>Shoot transcriptome of the giant reed, Arundo donax.</title>
        <authorList>
            <person name="Barrero R.A."/>
            <person name="Guerrero F.D."/>
            <person name="Moolhuijzen P."/>
            <person name="Goolsby J.A."/>
            <person name="Tidwell J."/>
            <person name="Bellgard S.E."/>
            <person name="Bellgard M.I."/>
        </authorList>
    </citation>
    <scope>NUCLEOTIDE SEQUENCE</scope>
    <source>
        <tissue evidence="1">Shoot tissue taken approximately 20 cm above the soil surface</tissue>
    </source>
</reference>
<organism evidence="1">
    <name type="scientific">Arundo donax</name>
    <name type="common">Giant reed</name>
    <name type="synonym">Donax arundinaceus</name>
    <dbReference type="NCBI Taxonomy" id="35708"/>
    <lineage>
        <taxon>Eukaryota</taxon>
        <taxon>Viridiplantae</taxon>
        <taxon>Streptophyta</taxon>
        <taxon>Embryophyta</taxon>
        <taxon>Tracheophyta</taxon>
        <taxon>Spermatophyta</taxon>
        <taxon>Magnoliopsida</taxon>
        <taxon>Liliopsida</taxon>
        <taxon>Poales</taxon>
        <taxon>Poaceae</taxon>
        <taxon>PACMAD clade</taxon>
        <taxon>Arundinoideae</taxon>
        <taxon>Arundineae</taxon>
        <taxon>Arundo</taxon>
    </lineage>
</organism>
<evidence type="ECO:0000313" key="1">
    <source>
        <dbReference type="EMBL" id="JAE00893.1"/>
    </source>
</evidence>